<gene>
    <name evidence="1" type="ORF">ACFQBM_00615</name>
</gene>
<comment type="caution">
    <text evidence="1">The sequence shown here is derived from an EMBL/GenBank/DDBJ whole genome shotgun (WGS) entry which is preliminary data.</text>
</comment>
<organism evidence="1 2">
    <name type="scientific">Microbulbifer taiwanensis</name>
    <dbReference type="NCBI Taxonomy" id="986746"/>
    <lineage>
        <taxon>Bacteria</taxon>
        <taxon>Pseudomonadati</taxon>
        <taxon>Pseudomonadota</taxon>
        <taxon>Gammaproteobacteria</taxon>
        <taxon>Cellvibrionales</taxon>
        <taxon>Microbulbiferaceae</taxon>
        <taxon>Microbulbifer</taxon>
    </lineage>
</organism>
<dbReference type="Proteomes" id="UP001596425">
    <property type="component" value="Unassembled WGS sequence"/>
</dbReference>
<evidence type="ECO:0000313" key="2">
    <source>
        <dbReference type="Proteomes" id="UP001596425"/>
    </source>
</evidence>
<dbReference type="EMBL" id="JBHSVR010000001">
    <property type="protein sequence ID" value="MFC6631757.1"/>
    <property type="molecule type" value="Genomic_DNA"/>
</dbReference>
<proteinExistence type="predicted"/>
<evidence type="ECO:0000313" key="1">
    <source>
        <dbReference type="EMBL" id="MFC6631757.1"/>
    </source>
</evidence>
<accession>A0ABW1YIB2</accession>
<sequence>MDIRALKQQSPALYADLLLQGINAERQRVTAILNAAREYGAVEEAIIAVEGGLVLDNQTHDLLIAIGDANDVFQSALEREEANGYTNSQALGRPRVEEANRRYQKAVKRLEETIASRRSLT</sequence>
<name>A0ABW1YIB2_9GAMM</name>
<protein>
    <submittedName>
        <fullName evidence="1">Uncharacterized protein</fullName>
    </submittedName>
</protein>
<dbReference type="RefSeq" id="WP_193193950.1">
    <property type="nucleotide sequence ID" value="NZ_JACZFR010000052.1"/>
</dbReference>
<reference evidence="2" key="1">
    <citation type="journal article" date="2019" name="Int. J. Syst. Evol. Microbiol.">
        <title>The Global Catalogue of Microorganisms (GCM) 10K type strain sequencing project: providing services to taxonomists for standard genome sequencing and annotation.</title>
        <authorList>
            <consortium name="The Broad Institute Genomics Platform"/>
            <consortium name="The Broad Institute Genome Sequencing Center for Infectious Disease"/>
            <person name="Wu L."/>
            <person name="Ma J."/>
        </authorList>
    </citation>
    <scope>NUCLEOTIDE SEQUENCE [LARGE SCALE GENOMIC DNA]</scope>
    <source>
        <strain evidence="2">CGMCC 1.13718</strain>
    </source>
</reference>
<keyword evidence="2" id="KW-1185">Reference proteome</keyword>